<dbReference type="GO" id="GO:0005763">
    <property type="term" value="C:mitochondrial small ribosomal subunit"/>
    <property type="evidence" value="ECO:0007669"/>
    <property type="project" value="UniProtKB-ARBA"/>
</dbReference>
<dbReference type="InterPro" id="IPR018192">
    <property type="entry name" value="Ribosomal_uS5_N_CS"/>
</dbReference>
<evidence type="ECO:0000256" key="1">
    <source>
        <dbReference type="ARBA" id="ARBA00004173"/>
    </source>
</evidence>
<organism evidence="11 12">
    <name type="scientific">Coemansia erecta</name>
    <dbReference type="NCBI Taxonomy" id="147472"/>
    <lineage>
        <taxon>Eukaryota</taxon>
        <taxon>Fungi</taxon>
        <taxon>Fungi incertae sedis</taxon>
        <taxon>Zoopagomycota</taxon>
        <taxon>Kickxellomycotina</taxon>
        <taxon>Kickxellomycetes</taxon>
        <taxon>Kickxellales</taxon>
        <taxon>Kickxellaceae</taxon>
        <taxon>Coemansia</taxon>
    </lineage>
</organism>
<gene>
    <name evidence="11" type="primary">MRPS5</name>
    <name evidence="11" type="ORF">LPJ53_004012</name>
</gene>
<dbReference type="SUPFAM" id="SSF54211">
    <property type="entry name" value="Ribosomal protein S5 domain 2-like"/>
    <property type="match status" value="1"/>
</dbReference>
<comment type="caution">
    <text evidence="11">The sequence shown here is derived from an EMBL/GenBank/DDBJ whole genome shotgun (WGS) entry which is preliminary data.</text>
</comment>
<protein>
    <recommendedName>
        <fullName evidence="6">Small ribosomal subunit protein uS5m</fullName>
    </recommendedName>
    <alternativeName>
        <fullName evidence="7">28S ribosomal protein S5, mitochondrial</fullName>
    </alternativeName>
</protein>
<dbReference type="InterPro" id="IPR005324">
    <property type="entry name" value="Ribosomal_uS5_C"/>
</dbReference>
<evidence type="ECO:0000256" key="8">
    <source>
        <dbReference type="PROSITE-ProRule" id="PRU00268"/>
    </source>
</evidence>
<comment type="similarity">
    <text evidence="2 9">Belongs to the universal ribosomal protein uS5 family.</text>
</comment>
<evidence type="ECO:0000256" key="3">
    <source>
        <dbReference type="ARBA" id="ARBA00022980"/>
    </source>
</evidence>
<dbReference type="GO" id="GO:0003723">
    <property type="term" value="F:RNA binding"/>
    <property type="evidence" value="ECO:0007669"/>
    <property type="project" value="InterPro"/>
</dbReference>
<dbReference type="Pfam" id="PF03719">
    <property type="entry name" value="Ribosomal_S5_C"/>
    <property type="match status" value="1"/>
</dbReference>
<dbReference type="GO" id="GO:0003735">
    <property type="term" value="F:structural constituent of ribosome"/>
    <property type="evidence" value="ECO:0007669"/>
    <property type="project" value="UniProtKB-UniRule"/>
</dbReference>
<keyword evidence="12" id="KW-1185">Reference proteome</keyword>
<dbReference type="OrthoDB" id="309483at2759"/>
<reference evidence="11" key="1">
    <citation type="submission" date="2022-07" db="EMBL/GenBank/DDBJ databases">
        <title>Phylogenomic reconstructions and comparative analyses of Kickxellomycotina fungi.</title>
        <authorList>
            <person name="Reynolds N.K."/>
            <person name="Stajich J.E."/>
            <person name="Barry K."/>
            <person name="Grigoriev I.V."/>
            <person name="Crous P."/>
            <person name="Smith M.E."/>
        </authorList>
    </citation>
    <scope>NUCLEOTIDE SEQUENCE</scope>
    <source>
        <strain evidence="11">NBRC 32514</strain>
    </source>
</reference>
<dbReference type="GO" id="GO:0005743">
    <property type="term" value="C:mitochondrial inner membrane"/>
    <property type="evidence" value="ECO:0007669"/>
    <property type="project" value="UniProtKB-ARBA"/>
</dbReference>
<evidence type="ECO:0000256" key="2">
    <source>
        <dbReference type="ARBA" id="ARBA00008945"/>
    </source>
</evidence>
<dbReference type="Proteomes" id="UP001149813">
    <property type="component" value="Unassembled WGS sequence"/>
</dbReference>
<feature type="domain" description="S5 DRBM" evidence="10">
    <location>
        <begin position="143"/>
        <end position="206"/>
    </location>
</feature>
<dbReference type="PANTHER" id="PTHR48277">
    <property type="entry name" value="MITOCHONDRIAL RIBOSOMAL PROTEIN S5"/>
    <property type="match status" value="1"/>
</dbReference>
<evidence type="ECO:0000256" key="7">
    <source>
        <dbReference type="ARBA" id="ARBA00041606"/>
    </source>
</evidence>
<dbReference type="FunFam" id="3.30.230.10:FF:000002">
    <property type="entry name" value="30S ribosomal protein S5"/>
    <property type="match status" value="1"/>
</dbReference>
<sequence length="316" mass="35513">MSRIALRVSRMLPSMPGARSLSTTMAVRKAGGFNHGDLKPIEQAQKMPDFSKFDPIYDDISENSAVLELWRKQKAQEMGAQGAAAASSIDAMVRSEHKVFEEPEDFLVKYPKRPPGKGMQAATEGEMVWSEELLIPYEEFRRLAKKTLVVKRTVQMTRKGKIPSMYALVVVGNGRGSAGYGEGKSSEASRAVMIATRQAIKRMQHFPRYDNRTLYHDIEHKFKATKLQLWARRPGFGCRVAPMIHEVCECIGVQDLAGKIHGSRNPMNVIKGFFEALGTQRMPSDLAKARGLRLMDVNHVYYGGIEPTRTGERLRR</sequence>
<dbReference type="PROSITE" id="PS50881">
    <property type="entry name" value="S5_DSRBD"/>
    <property type="match status" value="1"/>
</dbReference>
<dbReference type="Gene3D" id="3.30.230.10">
    <property type="match status" value="1"/>
</dbReference>
<dbReference type="Pfam" id="PF00333">
    <property type="entry name" value="Ribosomal_S5"/>
    <property type="match status" value="1"/>
</dbReference>
<dbReference type="PROSITE" id="PS00585">
    <property type="entry name" value="RIBOSOMAL_S5"/>
    <property type="match status" value="1"/>
</dbReference>
<evidence type="ECO:0000256" key="6">
    <source>
        <dbReference type="ARBA" id="ARBA00039335"/>
    </source>
</evidence>
<dbReference type="InterPro" id="IPR020568">
    <property type="entry name" value="Ribosomal_Su5_D2-typ_SF"/>
</dbReference>
<name>A0A9W7XYX4_9FUNG</name>
<evidence type="ECO:0000256" key="4">
    <source>
        <dbReference type="ARBA" id="ARBA00023128"/>
    </source>
</evidence>
<dbReference type="SUPFAM" id="SSF54768">
    <property type="entry name" value="dsRNA-binding domain-like"/>
    <property type="match status" value="1"/>
</dbReference>
<evidence type="ECO:0000256" key="9">
    <source>
        <dbReference type="RuleBase" id="RU003823"/>
    </source>
</evidence>
<evidence type="ECO:0000313" key="12">
    <source>
        <dbReference type="Proteomes" id="UP001149813"/>
    </source>
</evidence>
<dbReference type="GO" id="GO:0006412">
    <property type="term" value="P:translation"/>
    <property type="evidence" value="ECO:0007669"/>
    <property type="project" value="InterPro"/>
</dbReference>
<dbReference type="FunFam" id="3.30.160.20:FF:000022">
    <property type="entry name" value="28S ribosomal protein S5, mitochondrial"/>
    <property type="match status" value="1"/>
</dbReference>
<keyword evidence="5 8" id="KW-0687">Ribonucleoprotein</keyword>
<comment type="subcellular location">
    <subcellularLocation>
        <location evidence="1">Mitochondrion</location>
    </subcellularLocation>
</comment>
<dbReference type="AlphaFoldDB" id="A0A9W7XYX4"/>
<dbReference type="PANTHER" id="PTHR48277:SF1">
    <property type="entry name" value="MITOCHONDRIAL RIBOSOMAL PROTEIN S5"/>
    <property type="match status" value="1"/>
</dbReference>
<dbReference type="InterPro" id="IPR013810">
    <property type="entry name" value="Ribosomal_uS5_N"/>
</dbReference>
<evidence type="ECO:0000256" key="5">
    <source>
        <dbReference type="ARBA" id="ARBA00023274"/>
    </source>
</evidence>
<dbReference type="Gene3D" id="3.30.160.20">
    <property type="match status" value="1"/>
</dbReference>
<dbReference type="EMBL" id="JANBOJ010000169">
    <property type="protein sequence ID" value="KAJ1721477.1"/>
    <property type="molecule type" value="Genomic_DNA"/>
</dbReference>
<keyword evidence="3 8" id="KW-0689">Ribosomal protein</keyword>
<dbReference type="InterPro" id="IPR014721">
    <property type="entry name" value="Ribsml_uS5_D2-typ_fold_subgr"/>
</dbReference>
<keyword evidence="4" id="KW-0496">Mitochondrion</keyword>
<evidence type="ECO:0000313" key="11">
    <source>
        <dbReference type="EMBL" id="KAJ1721477.1"/>
    </source>
</evidence>
<accession>A0A9W7XYX4</accession>
<evidence type="ECO:0000259" key="10">
    <source>
        <dbReference type="PROSITE" id="PS50881"/>
    </source>
</evidence>
<dbReference type="InterPro" id="IPR000851">
    <property type="entry name" value="Ribosomal_uS5"/>
</dbReference>
<proteinExistence type="inferred from homology"/>